<name>A0A1F6C158_9BACT</name>
<reference evidence="4 5" key="1">
    <citation type="journal article" date="2016" name="Nat. Commun.">
        <title>Thousands of microbial genomes shed light on interconnected biogeochemical processes in an aquifer system.</title>
        <authorList>
            <person name="Anantharaman K."/>
            <person name="Brown C.T."/>
            <person name="Hug L.A."/>
            <person name="Sharon I."/>
            <person name="Castelle C.J."/>
            <person name="Probst A.J."/>
            <person name="Thomas B.C."/>
            <person name="Singh A."/>
            <person name="Wilkins M.J."/>
            <person name="Karaoz U."/>
            <person name="Brodie E.L."/>
            <person name="Williams K.H."/>
            <person name="Hubbard S.S."/>
            <person name="Banfield J.F."/>
        </authorList>
    </citation>
    <scope>NUCLEOTIDE SEQUENCE [LARGE SCALE GENOMIC DNA]</scope>
</reference>
<evidence type="ECO:0000256" key="2">
    <source>
        <dbReference type="ARBA" id="ARBA00022741"/>
    </source>
</evidence>
<comment type="caution">
    <text evidence="4">The sequence shown here is derived from an EMBL/GenBank/DDBJ whole genome shotgun (WGS) entry which is preliminary data.</text>
</comment>
<sequence length="177" mass="20114">MEMARKIVELGHRIRKEQGIKVRQPLSQLHIQKKKIAKELLAVIADELNIKQVETIAELSKDAGWVVAEEGGLTIALDATLSQELREEGLVRDIIRSINALRKEWKMSPQDLIDASYWVADKNIQEVVDNWLPEIIKKCSLKSLTKKEMIGVSNEVKGELLGVLKIEGKQFYFLPKS</sequence>
<protein>
    <submittedName>
        <fullName evidence="4">Uncharacterized protein</fullName>
    </submittedName>
</protein>
<keyword evidence="3" id="KW-0067">ATP-binding</keyword>
<evidence type="ECO:0000256" key="3">
    <source>
        <dbReference type="ARBA" id="ARBA00022840"/>
    </source>
</evidence>
<keyword evidence="1" id="KW-0436">Ligase</keyword>
<accession>A0A1F6C158</accession>
<dbReference type="PANTHER" id="PTHR42780:SF1">
    <property type="entry name" value="ISOLEUCINE--TRNA LIGASE, CYTOPLASMIC"/>
    <property type="match status" value="1"/>
</dbReference>
<dbReference type="SUPFAM" id="SSF47323">
    <property type="entry name" value="Anticodon-binding domain of a subclass of class I aminoacyl-tRNA synthetases"/>
    <property type="match status" value="1"/>
</dbReference>
<dbReference type="GO" id="GO:0005524">
    <property type="term" value="F:ATP binding"/>
    <property type="evidence" value="ECO:0007669"/>
    <property type="project" value="UniProtKB-KW"/>
</dbReference>
<evidence type="ECO:0000313" key="4">
    <source>
        <dbReference type="EMBL" id="OGG42935.1"/>
    </source>
</evidence>
<dbReference type="PANTHER" id="PTHR42780">
    <property type="entry name" value="SOLEUCYL-TRNA SYNTHETASE"/>
    <property type="match status" value="1"/>
</dbReference>
<dbReference type="AlphaFoldDB" id="A0A1F6C158"/>
<dbReference type="GO" id="GO:0006428">
    <property type="term" value="P:isoleucyl-tRNA aminoacylation"/>
    <property type="evidence" value="ECO:0007669"/>
    <property type="project" value="TreeGrafter"/>
</dbReference>
<dbReference type="EMBL" id="MFKP01000061">
    <property type="protein sequence ID" value="OGG42935.1"/>
    <property type="molecule type" value="Genomic_DNA"/>
</dbReference>
<proteinExistence type="predicted"/>
<gene>
    <name evidence="4" type="ORF">A2841_02215</name>
</gene>
<dbReference type="InterPro" id="IPR023586">
    <property type="entry name" value="Ile-tRNA-ligase_type2"/>
</dbReference>
<dbReference type="GO" id="GO:0004822">
    <property type="term" value="F:isoleucine-tRNA ligase activity"/>
    <property type="evidence" value="ECO:0007669"/>
    <property type="project" value="InterPro"/>
</dbReference>
<keyword evidence="2" id="KW-0547">Nucleotide-binding</keyword>
<evidence type="ECO:0000313" key="5">
    <source>
        <dbReference type="Proteomes" id="UP000178249"/>
    </source>
</evidence>
<dbReference type="InterPro" id="IPR009080">
    <property type="entry name" value="tRNAsynth_Ia_anticodon-bd"/>
</dbReference>
<dbReference type="Proteomes" id="UP000178249">
    <property type="component" value="Unassembled WGS sequence"/>
</dbReference>
<evidence type="ECO:0000256" key="1">
    <source>
        <dbReference type="ARBA" id="ARBA00022598"/>
    </source>
</evidence>
<dbReference type="Pfam" id="PF19302">
    <property type="entry name" value="DUF5915"/>
    <property type="match status" value="1"/>
</dbReference>
<organism evidence="4 5">
    <name type="scientific">Candidatus Kaiserbacteria bacterium RIFCSPHIGHO2_01_FULL_48_10</name>
    <dbReference type="NCBI Taxonomy" id="1798476"/>
    <lineage>
        <taxon>Bacteria</taxon>
        <taxon>Candidatus Kaiseribacteriota</taxon>
    </lineage>
</organism>